<keyword evidence="1" id="KW-0472">Membrane</keyword>
<feature type="transmembrane region" description="Helical" evidence="1">
    <location>
        <begin position="240"/>
        <end position="258"/>
    </location>
</feature>
<reference evidence="2 3" key="1">
    <citation type="submission" date="2021-03" db="EMBL/GenBank/DDBJ databases">
        <title>Genomic and phenotypic characterization of Chloracidobacterium isolates provides evidence for multiple species.</title>
        <authorList>
            <person name="Saini M.K."/>
            <person name="Costas A.M.G."/>
            <person name="Tank M."/>
            <person name="Bryant D.A."/>
        </authorList>
    </citation>
    <scope>NUCLEOTIDE SEQUENCE [LARGE SCALE GENOMIC DNA]</scope>
    <source>
        <strain evidence="2 3">N</strain>
    </source>
</reference>
<feature type="transmembrane region" description="Helical" evidence="1">
    <location>
        <begin position="203"/>
        <end position="225"/>
    </location>
</feature>
<evidence type="ECO:0000256" key="1">
    <source>
        <dbReference type="SAM" id="Phobius"/>
    </source>
</evidence>
<dbReference type="PANTHER" id="PTHR40400:SF1">
    <property type="entry name" value="SLR1512 PROTEIN"/>
    <property type="match status" value="1"/>
</dbReference>
<feature type="transmembrane region" description="Helical" evidence="1">
    <location>
        <begin position="68"/>
        <end position="88"/>
    </location>
</feature>
<feature type="transmembrane region" description="Helical" evidence="1">
    <location>
        <begin position="163"/>
        <end position="183"/>
    </location>
</feature>
<dbReference type="PANTHER" id="PTHR40400">
    <property type="entry name" value="SLR1512 PROTEIN"/>
    <property type="match status" value="1"/>
</dbReference>
<feature type="transmembrane region" description="Helical" evidence="1">
    <location>
        <begin position="100"/>
        <end position="120"/>
    </location>
</feature>
<organism evidence="2 3">
    <name type="scientific">Chloracidobacterium sp. N</name>
    <dbReference type="NCBI Taxonomy" id="2821540"/>
    <lineage>
        <taxon>Bacteria</taxon>
        <taxon>Pseudomonadati</taxon>
        <taxon>Acidobacteriota</taxon>
        <taxon>Terriglobia</taxon>
        <taxon>Terriglobales</taxon>
        <taxon>Acidobacteriaceae</taxon>
        <taxon>Chloracidobacterium</taxon>
        <taxon>Chloracidobacterium aggregatum</taxon>
    </lineage>
</organism>
<feature type="transmembrane region" description="Helical" evidence="1">
    <location>
        <begin position="295"/>
        <end position="318"/>
    </location>
</feature>
<dbReference type="Proteomes" id="UP000677668">
    <property type="component" value="Chromosome 1"/>
</dbReference>
<proteinExistence type="predicted"/>
<dbReference type="Pfam" id="PF05982">
    <property type="entry name" value="Sbt_1"/>
    <property type="match status" value="2"/>
</dbReference>
<dbReference type="RefSeq" id="WP_211422226.1">
    <property type="nucleotide sequence ID" value="NZ_CP072642.1"/>
</dbReference>
<keyword evidence="1" id="KW-1133">Transmembrane helix</keyword>
<keyword evidence="3" id="KW-1185">Reference proteome</keyword>
<evidence type="ECO:0000313" key="3">
    <source>
        <dbReference type="Proteomes" id="UP000677668"/>
    </source>
</evidence>
<dbReference type="EMBL" id="CP072642">
    <property type="protein sequence ID" value="QUV93891.1"/>
    <property type="molecule type" value="Genomic_DNA"/>
</dbReference>
<name>A0ABX8B310_9BACT</name>
<feature type="transmembrane region" description="Helical" evidence="1">
    <location>
        <begin position="6"/>
        <end position="26"/>
    </location>
</feature>
<sequence>MNATQAMFLSLLSPMVLAFILGVIATRVKSDLKFPEDLYTALTIYLLVAIGLKGGYKLSISHLSDFWRPGLATIALGVIIPIVSYYILRQLGKFNVWNAAAIAAHYGSVSAVTFGEAIAFHDTLKEEALRAAIEAGAVAAGTAADAPAALAVYQAQGLNYEGFMPSLLTIMEVPAILVAIIIARLQSREDSLDAGEGGTMGEVLRELLAGKSTLLLIGFLIVGYVSGKRGWDQVAPWFDTPFRGVLTLFLLEAGLVTGRRLEDLKKVGPFLVVFGILMPIVSAVAGIFAGQLAGMTMAGATVLGVLAASASYIAAPAACRVALPKASPTYYLTASLAITFPFNIIVGLPLYHFIATRVYGL</sequence>
<accession>A0ABX8B310</accession>
<gene>
    <name evidence="2" type="ORF">J8C05_00020</name>
</gene>
<dbReference type="InterPro" id="IPR010293">
    <property type="entry name" value="Sbt_1"/>
</dbReference>
<feature type="transmembrane region" description="Helical" evidence="1">
    <location>
        <begin position="330"/>
        <end position="354"/>
    </location>
</feature>
<feature type="transmembrane region" description="Helical" evidence="1">
    <location>
        <begin position="38"/>
        <end position="56"/>
    </location>
</feature>
<evidence type="ECO:0000313" key="2">
    <source>
        <dbReference type="EMBL" id="QUV93891.1"/>
    </source>
</evidence>
<keyword evidence="1" id="KW-0812">Transmembrane</keyword>
<protein>
    <submittedName>
        <fullName evidence="2">Sodium-dependent bicarbonate transport family permease</fullName>
    </submittedName>
</protein>
<feature type="transmembrane region" description="Helical" evidence="1">
    <location>
        <begin position="270"/>
        <end position="289"/>
    </location>
</feature>